<dbReference type="OrthoDB" id="4746440at2"/>
<dbReference type="InterPro" id="IPR041347">
    <property type="entry name" value="MftR_C"/>
</dbReference>
<dbReference type="GO" id="GO:0003700">
    <property type="term" value="F:DNA-binding transcription factor activity"/>
    <property type="evidence" value="ECO:0007669"/>
    <property type="project" value="TreeGrafter"/>
</dbReference>
<dbReference type="EMBL" id="FMCU01000009">
    <property type="protein sequence ID" value="SCF32398.1"/>
    <property type="molecule type" value="Genomic_DNA"/>
</dbReference>
<dbReference type="InterPro" id="IPR001647">
    <property type="entry name" value="HTH_TetR"/>
</dbReference>
<name>A0A1C4ZHD5_9ACTN</name>
<keyword evidence="7" id="KW-1185">Reference proteome</keyword>
<gene>
    <name evidence="6" type="ORF">GA0070216_109233</name>
</gene>
<evidence type="ECO:0000256" key="2">
    <source>
        <dbReference type="ARBA" id="ARBA00023125"/>
    </source>
</evidence>
<evidence type="ECO:0000313" key="7">
    <source>
        <dbReference type="Proteomes" id="UP000198797"/>
    </source>
</evidence>
<dbReference type="PROSITE" id="PS01081">
    <property type="entry name" value="HTH_TETR_1"/>
    <property type="match status" value="1"/>
</dbReference>
<dbReference type="SUPFAM" id="SSF46689">
    <property type="entry name" value="Homeodomain-like"/>
    <property type="match status" value="1"/>
</dbReference>
<evidence type="ECO:0000256" key="3">
    <source>
        <dbReference type="ARBA" id="ARBA00023163"/>
    </source>
</evidence>
<dbReference type="Pfam" id="PF17754">
    <property type="entry name" value="TetR_C_14"/>
    <property type="match status" value="1"/>
</dbReference>
<feature type="domain" description="HTH tetR-type" evidence="5">
    <location>
        <begin position="1"/>
        <end position="53"/>
    </location>
</feature>
<sequence>MAALELYVRQGFEKTTVEEIAQSVGLTERTFFRHFADKREVLFDGQDMLQQAFLDGVRAAPPSASPLEMVTAALAVSAESFTDERRPWSRQRHAVITANPGLLERELLKRASLAAVIAGALRARGVAERAAVLAAETGVTVFNVAFSEWIAEDEQRSLAEVERKVLEELKALAA</sequence>
<keyword evidence="2 4" id="KW-0238">DNA-binding</keyword>
<dbReference type="InterPro" id="IPR009057">
    <property type="entry name" value="Homeodomain-like_sf"/>
</dbReference>
<dbReference type="RefSeq" id="WP_091247827.1">
    <property type="nucleotide sequence ID" value="NZ_FMCU01000009.1"/>
</dbReference>
<dbReference type="InterPro" id="IPR023772">
    <property type="entry name" value="DNA-bd_HTH_TetR-type_CS"/>
</dbReference>
<dbReference type="STRING" id="121616.GA0070216_109233"/>
<dbReference type="PANTHER" id="PTHR30055">
    <property type="entry name" value="HTH-TYPE TRANSCRIPTIONAL REGULATOR RUTR"/>
    <property type="match status" value="1"/>
</dbReference>
<keyword evidence="3" id="KW-0804">Transcription</keyword>
<dbReference type="PANTHER" id="PTHR30055:SF238">
    <property type="entry name" value="MYCOFACTOCIN BIOSYNTHESIS TRANSCRIPTIONAL REGULATOR MFTR-RELATED"/>
    <property type="match status" value="1"/>
</dbReference>
<evidence type="ECO:0000313" key="6">
    <source>
        <dbReference type="EMBL" id="SCF32398.1"/>
    </source>
</evidence>
<keyword evidence="1" id="KW-0805">Transcription regulation</keyword>
<dbReference type="GO" id="GO:0000976">
    <property type="term" value="F:transcription cis-regulatory region binding"/>
    <property type="evidence" value="ECO:0007669"/>
    <property type="project" value="TreeGrafter"/>
</dbReference>
<dbReference type="Gene3D" id="1.10.357.10">
    <property type="entry name" value="Tetracycline Repressor, domain 2"/>
    <property type="match status" value="1"/>
</dbReference>
<accession>A0A1C4ZHD5</accession>
<protein>
    <submittedName>
        <fullName evidence="6">Transcriptional regulator, TetR family</fullName>
    </submittedName>
</protein>
<evidence type="ECO:0000259" key="5">
    <source>
        <dbReference type="PROSITE" id="PS50977"/>
    </source>
</evidence>
<evidence type="ECO:0000256" key="4">
    <source>
        <dbReference type="PROSITE-ProRule" id="PRU00335"/>
    </source>
</evidence>
<organism evidence="6 7">
    <name type="scientific">Micromonospora matsumotoense</name>
    <dbReference type="NCBI Taxonomy" id="121616"/>
    <lineage>
        <taxon>Bacteria</taxon>
        <taxon>Bacillati</taxon>
        <taxon>Actinomycetota</taxon>
        <taxon>Actinomycetes</taxon>
        <taxon>Micromonosporales</taxon>
        <taxon>Micromonosporaceae</taxon>
        <taxon>Micromonospora</taxon>
    </lineage>
</organism>
<feature type="DNA-binding region" description="H-T-H motif" evidence="4">
    <location>
        <begin position="16"/>
        <end position="35"/>
    </location>
</feature>
<evidence type="ECO:0000256" key="1">
    <source>
        <dbReference type="ARBA" id="ARBA00023015"/>
    </source>
</evidence>
<proteinExistence type="predicted"/>
<dbReference type="PROSITE" id="PS50977">
    <property type="entry name" value="HTH_TETR_2"/>
    <property type="match status" value="1"/>
</dbReference>
<dbReference type="AlphaFoldDB" id="A0A1C4ZHD5"/>
<dbReference type="InterPro" id="IPR050109">
    <property type="entry name" value="HTH-type_TetR-like_transc_reg"/>
</dbReference>
<dbReference type="Pfam" id="PF00440">
    <property type="entry name" value="TetR_N"/>
    <property type="match status" value="1"/>
</dbReference>
<reference evidence="7" key="1">
    <citation type="submission" date="2016-06" db="EMBL/GenBank/DDBJ databases">
        <authorList>
            <person name="Varghese N."/>
            <person name="Submissions Spin"/>
        </authorList>
    </citation>
    <scope>NUCLEOTIDE SEQUENCE [LARGE SCALE GENOMIC DNA]</scope>
    <source>
        <strain evidence="7">DSM 44100</strain>
    </source>
</reference>
<dbReference type="Proteomes" id="UP000198797">
    <property type="component" value="Unassembled WGS sequence"/>
</dbReference>